<dbReference type="Proteomes" id="UP000327030">
    <property type="component" value="Plasmid pNP95"/>
</dbReference>
<evidence type="ECO:0000259" key="1">
    <source>
        <dbReference type="Pfam" id="PF04230"/>
    </source>
</evidence>
<evidence type="ECO:0000313" key="2">
    <source>
        <dbReference type="EMBL" id="QFJ56300.1"/>
    </source>
</evidence>
<accession>A0A5P6VUX2</accession>
<feature type="domain" description="Polysaccharide pyruvyl transferase" evidence="1">
    <location>
        <begin position="7"/>
        <end position="155"/>
    </location>
</feature>
<reference evidence="3" key="1">
    <citation type="submission" date="2019-08" db="EMBL/GenBank/DDBJ databases">
        <title>Complete Genome Sequence of the Polysaccharide-Degrading Rumen Bacterium Pseudobutyrivibrio xylanivorans MA3014.</title>
        <authorList>
            <person name="Palevich N."/>
            <person name="Maclean P.H."/>
            <person name="Kelly W.J."/>
            <person name="Leahy S.C."/>
            <person name="Rakonjac J."/>
            <person name="Attwood G.T."/>
        </authorList>
    </citation>
    <scope>NUCLEOTIDE SEQUENCE [LARGE SCALE GENOMIC DNA]</scope>
    <source>
        <strain evidence="3">MA3014</strain>
        <plasmid evidence="3">pnp95</plasmid>
    </source>
</reference>
<keyword evidence="2" id="KW-0808">Transferase</keyword>
<name>A0A5P6VUX2_PSEXY</name>
<protein>
    <submittedName>
        <fullName evidence="2">Polysaccharide pyruvyl transferase family protein</fullName>
    </submittedName>
</protein>
<organism evidence="2 3">
    <name type="scientific">Pseudobutyrivibrio xylanivorans</name>
    <dbReference type="NCBI Taxonomy" id="185007"/>
    <lineage>
        <taxon>Bacteria</taxon>
        <taxon>Bacillati</taxon>
        <taxon>Bacillota</taxon>
        <taxon>Clostridia</taxon>
        <taxon>Lachnospirales</taxon>
        <taxon>Lachnospiraceae</taxon>
        <taxon>Pseudobutyrivibrio</taxon>
    </lineage>
</organism>
<dbReference type="GO" id="GO:0016740">
    <property type="term" value="F:transferase activity"/>
    <property type="evidence" value="ECO:0007669"/>
    <property type="project" value="UniProtKB-KW"/>
</dbReference>
<keyword evidence="2" id="KW-0614">Plasmid</keyword>
<dbReference type="InterPro" id="IPR007345">
    <property type="entry name" value="Polysacch_pyruvyl_Trfase"/>
</dbReference>
<dbReference type="AlphaFoldDB" id="A0A5P6VUX2"/>
<dbReference type="Pfam" id="PF04230">
    <property type="entry name" value="PS_pyruv_trans"/>
    <property type="match status" value="1"/>
</dbReference>
<dbReference type="OrthoDB" id="9799278at2"/>
<dbReference type="EMBL" id="CP043029">
    <property type="protein sequence ID" value="QFJ56300.1"/>
    <property type="molecule type" value="Genomic_DNA"/>
</dbReference>
<sequence length="219" mass="25209">MKEKENAYAASFGTEKLFDGDPFNYKKLLADFNSISVRERSGVDIVKSESGRDSEVTLDPTLLLTKQEWMSAVGKRPLKEKFIFVYYIRESKDLLEYAKRLSEKTGYKIVNAKNSPEFFAKCSPSDFLAWIYYSEYFVTNSFHGTVFSLLFNKKFAIELDNGKTVNNRSKELLETVKVDRTLSLDNIDRINEETDYSAVECILETERAKSIEFIKKALG</sequence>
<gene>
    <name evidence="2" type="ORF">FXF36_15390</name>
</gene>
<proteinExistence type="predicted"/>
<dbReference type="KEGG" id="pxv:FXF36_15390"/>
<geneLocation type="plasmid" evidence="3">
    <name>pnp95</name>
</geneLocation>
<evidence type="ECO:0000313" key="3">
    <source>
        <dbReference type="Proteomes" id="UP000327030"/>
    </source>
</evidence>